<comment type="caution">
    <text evidence="1">The sequence shown here is derived from an EMBL/GenBank/DDBJ whole genome shotgun (WGS) entry which is preliminary data.</text>
</comment>
<accession>A0A371G6S9</accession>
<protein>
    <submittedName>
        <fullName evidence="1">Uncharacterized protein</fullName>
    </submittedName>
</protein>
<reference evidence="1" key="1">
    <citation type="submission" date="2018-05" db="EMBL/GenBank/DDBJ databases">
        <title>Draft genome of Mucuna pruriens seed.</title>
        <authorList>
            <person name="Nnadi N.E."/>
            <person name="Vos R."/>
            <person name="Hasami M.H."/>
            <person name="Devisetty U.K."/>
            <person name="Aguiy J.C."/>
        </authorList>
    </citation>
    <scope>NUCLEOTIDE SEQUENCE [LARGE SCALE GENOMIC DNA]</scope>
    <source>
        <strain evidence="1">JCA_2017</strain>
    </source>
</reference>
<dbReference type="AlphaFoldDB" id="A0A371G6S9"/>
<keyword evidence="2" id="KW-1185">Reference proteome</keyword>
<organism evidence="1 2">
    <name type="scientific">Mucuna pruriens</name>
    <name type="common">Velvet bean</name>
    <name type="synonym">Dolichos pruriens</name>
    <dbReference type="NCBI Taxonomy" id="157652"/>
    <lineage>
        <taxon>Eukaryota</taxon>
        <taxon>Viridiplantae</taxon>
        <taxon>Streptophyta</taxon>
        <taxon>Embryophyta</taxon>
        <taxon>Tracheophyta</taxon>
        <taxon>Spermatophyta</taxon>
        <taxon>Magnoliopsida</taxon>
        <taxon>eudicotyledons</taxon>
        <taxon>Gunneridae</taxon>
        <taxon>Pentapetalae</taxon>
        <taxon>rosids</taxon>
        <taxon>fabids</taxon>
        <taxon>Fabales</taxon>
        <taxon>Fabaceae</taxon>
        <taxon>Papilionoideae</taxon>
        <taxon>50 kb inversion clade</taxon>
        <taxon>NPAAA clade</taxon>
        <taxon>indigoferoid/millettioid clade</taxon>
        <taxon>Phaseoleae</taxon>
        <taxon>Mucuna</taxon>
    </lineage>
</organism>
<evidence type="ECO:0000313" key="2">
    <source>
        <dbReference type="Proteomes" id="UP000257109"/>
    </source>
</evidence>
<proteinExistence type="predicted"/>
<feature type="non-terminal residue" evidence="1">
    <location>
        <position position="1"/>
    </location>
</feature>
<gene>
    <name evidence="1" type="ORF">CR513_32465</name>
</gene>
<dbReference type="EMBL" id="QJKJ01006577">
    <property type="protein sequence ID" value="RDX86227.1"/>
    <property type="molecule type" value="Genomic_DNA"/>
</dbReference>
<evidence type="ECO:0000313" key="1">
    <source>
        <dbReference type="EMBL" id="RDX86227.1"/>
    </source>
</evidence>
<dbReference type="Proteomes" id="UP000257109">
    <property type="component" value="Unassembled WGS sequence"/>
</dbReference>
<name>A0A371G6S9_MUCPR</name>
<sequence length="182" mass="19808">MDSDYYYQSRSGMNPGTFSNPILHMYAAVSYAIAASSAVSKVPSQTLVLFLGSEDADMTSPPLILEDDEYTMEGSCKNKVKFGKLGVTEDAKEATGSGSSKYGAVVNGGRVSKRFRGIELFFISEAGKIELDWFFSLNFAGIGPIQVAKGASSFIEVEFEHERSFSVTLALVVYERERGFGT</sequence>